<keyword evidence="1" id="KW-0812">Transmembrane</keyword>
<dbReference type="Proteomes" id="UP001158576">
    <property type="component" value="Chromosome XSR"/>
</dbReference>
<dbReference type="SUPFAM" id="SSF48726">
    <property type="entry name" value="Immunoglobulin"/>
    <property type="match status" value="1"/>
</dbReference>
<dbReference type="PROSITE" id="PS50835">
    <property type="entry name" value="IG_LIKE"/>
    <property type="match status" value="1"/>
</dbReference>
<organism evidence="4 5">
    <name type="scientific">Oikopleura dioica</name>
    <name type="common">Tunicate</name>
    <dbReference type="NCBI Taxonomy" id="34765"/>
    <lineage>
        <taxon>Eukaryota</taxon>
        <taxon>Metazoa</taxon>
        <taxon>Chordata</taxon>
        <taxon>Tunicata</taxon>
        <taxon>Appendicularia</taxon>
        <taxon>Copelata</taxon>
        <taxon>Oikopleuridae</taxon>
        <taxon>Oikopleura</taxon>
    </lineage>
</organism>
<protein>
    <submittedName>
        <fullName evidence="4">Oidioi.mRNA.OKI2018_I69.XSR.g13576.t1.cds</fullName>
    </submittedName>
</protein>
<sequence length="445" mass="49584">MRNLFFFISFHAALGEIELIPVKEGREINFPLRNFNSAELSDLSYITLKDDSGKFYFRGSVSNGRIDQHSSSEFMHSGNKLTRSNAQLSDEKKYVITYMATQEVEDEFEIVILQAPTVQIDKKFTGDYVTHSADPIFLATCTAVGGKPAQSTVEWSVRGRDMQLRKIPGAEGKNSADLKLPVEKEFLEDLFFVCHVQHEAVDNPISEDFVVPLKFKPFTPIFDIRSVVCSSDGSAIEQISVDCSDNREYQAKPSVTGYDITLPNNVMKSLKELTLTLYEMGIYETQSYSTAVLRCTTSNSIGKSTSASINLGDAYDEHCRSMGGASFNVLIVVIVLILIIIIVVGTLTWVFREQIKAKFAKEPVDYDPAEERSSITPPPNYPAARLNSGVSLVGGTLKRDNGGTLRSDSGNARLIVRDESDYVDTVDDRYADEEIHFDPRRTIPV</sequence>
<keyword evidence="2" id="KW-0732">Signal</keyword>
<dbReference type="InterPro" id="IPR036179">
    <property type="entry name" value="Ig-like_dom_sf"/>
</dbReference>
<feature type="domain" description="Ig-like" evidence="3">
    <location>
        <begin position="116"/>
        <end position="206"/>
    </location>
</feature>
<evidence type="ECO:0000313" key="4">
    <source>
        <dbReference type="EMBL" id="CAG5094460.1"/>
    </source>
</evidence>
<feature type="chain" id="PRO_5045783956" evidence="2">
    <location>
        <begin position="16"/>
        <end position="445"/>
    </location>
</feature>
<name>A0ABN7SB07_OIKDI</name>
<feature type="transmembrane region" description="Helical" evidence="1">
    <location>
        <begin position="329"/>
        <end position="351"/>
    </location>
</feature>
<gene>
    <name evidence="4" type="ORF">OKIOD_LOCUS5134</name>
</gene>
<keyword evidence="1" id="KW-0472">Membrane</keyword>
<dbReference type="InterPro" id="IPR007110">
    <property type="entry name" value="Ig-like_dom"/>
</dbReference>
<feature type="signal peptide" evidence="2">
    <location>
        <begin position="1"/>
        <end position="15"/>
    </location>
</feature>
<evidence type="ECO:0000313" key="5">
    <source>
        <dbReference type="Proteomes" id="UP001158576"/>
    </source>
</evidence>
<proteinExistence type="predicted"/>
<keyword evidence="5" id="KW-1185">Reference proteome</keyword>
<keyword evidence="1" id="KW-1133">Transmembrane helix</keyword>
<evidence type="ECO:0000259" key="3">
    <source>
        <dbReference type="PROSITE" id="PS50835"/>
    </source>
</evidence>
<accession>A0ABN7SB07</accession>
<evidence type="ECO:0000256" key="1">
    <source>
        <dbReference type="SAM" id="Phobius"/>
    </source>
</evidence>
<dbReference type="EMBL" id="OU015569">
    <property type="protein sequence ID" value="CAG5094460.1"/>
    <property type="molecule type" value="Genomic_DNA"/>
</dbReference>
<evidence type="ECO:0000256" key="2">
    <source>
        <dbReference type="SAM" id="SignalP"/>
    </source>
</evidence>
<reference evidence="4 5" key="1">
    <citation type="submission" date="2021-04" db="EMBL/GenBank/DDBJ databases">
        <authorList>
            <person name="Bliznina A."/>
        </authorList>
    </citation>
    <scope>NUCLEOTIDE SEQUENCE [LARGE SCALE GENOMIC DNA]</scope>
</reference>